<dbReference type="Proteomes" id="UP000092574">
    <property type="component" value="Chromosome"/>
</dbReference>
<dbReference type="STRING" id="1796616.A4V09_19905"/>
<dbReference type="EMBL" id="CP015405">
    <property type="protein sequence ID" value="ANU77796.1"/>
    <property type="molecule type" value="Genomic_DNA"/>
</dbReference>
<dbReference type="PANTHER" id="PTHR41248">
    <property type="entry name" value="NORD PROTEIN"/>
    <property type="match status" value="1"/>
</dbReference>
<accession>A0A1C7IDM4</accession>
<protein>
    <recommendedName>
        <fullName evidence="1">Cobalamin biosynthesis protein CobT VWA domain-containing protein</fullName>
    </recommendedName>
</protein>
<dbReference type="RefSeq" id="WP_065543898.1">
    <property type="nucleotide sequence ID" value="NZ_CP015405.2"/>
</dbReference>
<keyword evidence="3" id="KW-1185">Reference proteome</keyword>
<dbReference type="Pfam" id="PF11775">
    <property type="entry name" value="CobT_C"/>
    <property type="match status" value="1"/>
</dbReference>
<name>A0A1C7IDM4_9FIRM</name>
<dbReference type="AlphaFoldDB" id="A0A1C7IDM4"/>
<dbReference type="KEGG" id="byl:A4V09_19905"/>
<dbReference type="SUPFAM" id="SSF53300">
    <property type="entry name" value="vWA-like"/>
    <property type="match status" value="1"/>
</dbReference>
<dbReference type="PANTHER" id="PTHR41248:SF1">
    <property type="entry name" value="NORD PROTEIN"/>
    <property type="match status" value="1"/>
</dbReference>
<proteinExistence type="predicted"/>
<dbReference type="InterPro" id="IPR051928">
    <property type="entry name" value="NorD/CobT"/>
</dbReference>
<evidence type="ECO:0000313" key="2">
    <source>
        <dbReference type="EMBL" id="ANU77796.1"/>
    </source>
</evidence>
<reference evidence="2" key="1">
    <citation type="submission" date="2017-04" db="EMBL/GenBank/DDBJ databases">
        <title>Complete Genome Sequences of Twelve Strains of a Stable Defined Moderately Diverse Mouse Microbiota 2 (sDMDMm2).</title>
        <authorList>
            <person name="Uchimura Y."/>
            <person name="Wyss M."/>
            <person name="Brugiroux S."/>
            <person name="Limenitakis J.P."/>
            <person name="Stecher B."/>
            <person name="McCoy K.D."/>
            <person name="Macpherson A.J."/>
        </authorList>
    </citation>
    <scope>NUCLEOTIDE SEQUENCE</scope>
    <source>
        <strain evidence="2">YL58</strain>
    </source>
</reference>
<gene>
    <name evidence="2" type="ORF">A4V09_19905</name>
</gene>
<feature type="domain" description="Cobalamin biosynthesis protein CobT VWA" evidence="1">
    <location>
        <begin position="389"/>
        <end position="437"/>
    </location>
</feature>
<dbReference type="InterPro" id="IPR036465">
    <property type="entry name" value="vWFA_dom_sf"/>
</dbReference>
<dbReference type="Gene3D" id="3.40.50.410">
    <property type="entry name" value="von Willebrand factor, type A domain"/>
    <property type="match status" value="1"/>
</dbReference>
<evidence type="ECO:0000313" key="3">
    <source>
        <dbReference type="Proteomes" id="UP000092574"/>
    </source>
</evidence>
<organism evidence="2 3">
    <name type="scientific">Blautia pseudococcoides</name>
    <dbReference type="NCBI Taxonomy" id="1796616"/>
    <lineage>
        <taxon>Bacteria</taxon>
        <taxon>Bacillati</taxon>
        <taxon>Bacillota</taxon>
        <taxon>Clostridia</taxon>
        <taxon>Lachnospirales</taxon>
        <taxon>Lachnospiraceae</taxon>
        <taxon>Blautia</taxon>
    </lineage>
</organism>
<evidence type="ECO:0000259" key="1">
    <source>
        <dbReference type="Pfam" id="PF11775"/>
    </source>
</evidence>
<sequence length="584" mass="67826">MENEDRWEAEANRLDIQNRIRNLMWTVSQDYELDIEVDQEAWQKSKYIAFYDAVREGGFARYFNVEEYEAYITKRVYAGWEPSVLLALGRLCIDCAVYKKLEKERRGVVSIRRRAMRDTLEMDSMRLTHTDWGYVEACYLRFMLDGTEADERNQGLIGLIGTLEDAECTSQITDCLSAVYERAYAKGFTKKFKGLSQELMDSGEENKEYTDKEYLEEESEESHDEHKVNLFTDELMEEEDLVSRHKANVIVLDEESSSRMEEYVERNYGKSYLAAQEQKHQNSQLCRGNHEDSRLHFTDGLLHGWVQESAKAEYVKKVRDENLKVLDLNQMVTRQNVQMLANTLKRALLTRNEKEAVSSEYGNICARKLWNLGRTDNRRLFEREIIRDNTDFVVEVLIDASGSQQGRQALVALQGYIISEALSIVRIPQRVMGFCTFGDFTIMQRFRDYEDDRAANERIFEFYGSANNRDGLAVRAAADSLEKRKEENKILIVLSDGRPNDVIAGSLRDRKKEAYCTEFAVRDTATEVRKLRNKRIAVLGVFAGEEEDLQAEKKIFGKDFAYIRDISNFANVVGRYLKRQLLDV</sequence>
<dbReference type="OrthoDB" id="1632179at2"/>
<dbReference type="InterPro" id="IPR025861">
    <property type="entry name" value="CobT_VWA_dom"/>
</dbReference>